<keyword evidence="4" id="KW-0862">Zinc</keyword>
<dbReference type="AlphaFoldDB" id="A0ABD2L9M2"/>
<proteinExistence type="predicted"/>
<evidence type="ECO:0000313" key="7">
    <source>
        <dbReference type="EMBL" id="KAL3111597.1"/>
    </source>
</evidence>
<dbReference type="PANTHER" id="PTHR24409">
    <property type="entry name" value="ZINC FINGER PROTEIN 142"/>
    <property type="match status" value="1"/>
</dbReference>
<evidence type="ECO:0000256" key="4">
    <source>
        <dbReference type="ARBA" id="ARBA00022833"/>
    </source>
</evidence>
<dbReference type="PROSITE" id="PS00028">
    <property type="entry name" value="ZINC_FINGER_C2H2_1"/>
    <property type="match status" value="2"/>
</dbReference>
<feature type="domain" description="C2H2-type" evidence="6">
    <location>
        <begin position="10"/>
        <end position="37"/>
    </location>
</feature>
<evidence type="ECO:0000259" key="6">
    <source>
        <dbReference type="PROSITE" id="PS50157"/>
    </source>
</evidence>
<reference evidence="7 8" key="1">
    <citation type="submission" date="2024-10" db="EMBL/GenBank/DDBJ databases">
        <authorList>
            <person name="Kim D."/>
        </authorList>
    </citation>
    <scope>NUCLEOTIDE SEQUENCE [LARGE SCALE GENOMIC DNA]</scope>
    <source>
        <strain evidence="7">BH-2024</strain>
    </source>
</reference>
<name>A0ABD2L9M2_9BILA</name>
<evidence type="ECO:0000256" key="3">
    <source>
        <dbReference type="ARBA" id="ARBA00022771"/>
    </source>
</evidence>
<dbReference type="SUPFAM" id="SSF57667">
    <property type="entry name" value="beta-beta-alpha zinc fingers"/>
    <property type="match status" value="1"/>
</dbReference>
<feature type="domain" description="C2H2-type" evidence="6">
    <location>
        <begin position="69"/>
        <end position="97"/>
    </location>
</feature>
<evidence type="ECO:0000256" key="1">
    <source>
        <dbReference type="ARBA" id="ARBA00022723"/>
    </source>
</evidence>
<comment type="caution">
    <text evidence="7">The sequence shown here is derived from an EMBL/GenBank/DDBJ whole genome shotgun (WGS) entry which is preliminary data.</text>
</comment>
<dbReference type="Proteomes" id="UP001620626">
    <property type="component" value="Unassembled WGS sequence"/>
</dbReference>
<dbReference type="GO" id="GO:0008270">
    <property type="term" value="F:zinc ion binding"/>
    <property type="evidence" value="ECO:0007669"/>
    <property type="project" value="UniProtKB-KW"/>
</dbReference>
<keyword evidence="2" id="KW-0677">Repeat</keyword>
<protein>
    <recommendedName>
        <fullName evidence="6">C2H2-type domain-containing protein</fullName>
    </recommendedName>
</protein>
<keyword evidence="8" id="KW-1185">Reference proteome</keyword>
<dbReference type="Gene3D" id="3.30.160.60">
    <property type="entry name" value="Classic Zinc Finger"/>
    <property type="match status" value="2"/>
</dbReference>
<evidence type="ECO:0000256" key="2">
    <source>
        <dbReference type="ARBA" id="ARBA00022737"/>
    </source>
</evidence>
<dbReference type="SMART" id="SM00355">
    <property type="entry name" value="ZnF_C2H2"/>
    <property type="match status" value="4"/>
</dbReference>
<keyword evidence="1" id="KW-0479">Metal-binding</keyword>
<sequence length="308" mass="35952">MFSQPAKIRWVCRQCQKSLCSKRSYDEHMNIHENNRPFRCEHCVYAAASQMTLTRHRQRRHTPREQWHYQCPYCAEPYMEPASYSQHVMGRHFGNSATFGCPYGDCPFTCKSSKAFRDHLLKHQAVILSRANGARVQEMFNLNNLVLYMVDDDYGIGNVLKMPSKFPIRYDRSKLVGFAKGDVCLQQIQSVQQQQHHRNAVVLTMTDRNEFYKNRRQKEAILRINVDELLDNNETESLANVQQLTMDQQNKMNSDVNDYQTLRVEPVEGQECSFGHVQQDWIIETEVVIDESVDQQMPDGQTDDFGLD</sequence>
<accession>A0ABD2L9M2</accession>
<evidence type="ECO:0000256" key="5">
    <source>
        <dbReference type="PROSITE-ProRule" id="PRU00042"/>
    </source>
</evidence>
<dbReference type="InterPro" id="IPR013087">
    <property type="entry name" value="Znf_C2H2_type"/>
</dbReference>
<keyword evidence="3 5" id="KW-0863">Zinc-finger</keyword>
<evidence type="ECO:0000313" key="8">
    <source>
        <dbReference type="Proteomes" id="UP001620626"/>
    </source>
</evidence>
<gene>
    <name evidence="7" type="ORF">niasHT_019944</name>
</gene>
<feature type="domain" description="C2H2-type" evidence="6">
    <location>
        <begin position="38"/>
        <end position="66"/>
    </location>
</feature>
<dbReference type="PROSITE" id="PS50157">
    <property type="entry name" value="ZINC_FINGER_C2H2_2"/>
    <property type="match status" value="3"/>
</dbReference>
<organism evidence="7 8">
    <name type="scientific">Heterodera trifolii</name>
    <dbReference type="NCBI Taxonomy" id="157864"/>
    <lineage>
        <taxon>Eukaryota</taxon>
        <taxon>Metazoa</taxon>
        <taxon>Ecdysozoa</taxon>
        <taxon>Nematoda</taxon>
        <taxon>Chromadorea</taxon>
        <taxon>Rhabditida</taxon>
        <taxon>Tylenchina</taxon>
        <taxon>Tylenchomorpha</taxon>
        <taxon>Tylenchoidea</taxon>
        <taxon>Heteroderidae</taxon>
        <taxon>Heteroderinae</taxon>
        <taxon>Heterodera</taxon>
    </lineage>
</organism>
<dbReference type="EMBL" id="JBICBT010000501">
    <property type="protein sequence ID" value="KAL3111597.1"/>
    <property type="molecule type" value="Genomic_DNA"/>
</dbReference>
<dbReference type="InterPro" id="IPR036236">
    <property type="entry name" value="Znf_C2H2_sf"/>
</dbReference>